<dbReference type="Proteomes" id="UP000324800">
    <property type="component" value="Unassembled WGS sequence"/>
</dbReference>
<evidence type="ECO:0000313" key="1">
    <source>
        <dbReference type="EMBL" id="KAA6310026.1"/>
    </source>
</evidence>
<proteinExistence type="predicted"/>
<sequence>MEEEQIVGVVNYSDVCSLTNLRQQEGKCLSKEYWGMFTSKWHCPILVMVIVDLESEVCSMWRVYGQVVKGRFKIECYCPIVRNEKVQEPEKLGSTIQLVLSESLLLFLLVVPLVTSL</sequence>
<evidence type="ECO:0000313" key="2">
    <source>
        <dbReference type="Proteomes" id="UP000324800"/>
    </source>
</evidence>
<comment type="caution">
    <text evidence="1">The sequence shown here is derived from an EMBL/GenBank/DDBJ whole genome shotgun (WGS) entry which is preliminary data.</text>
</comment>
<dbReference type="EMBL" id="SNRW01049979">
    <property type="protein sequence ID" value="KAA6310026.1"/>
    <property type="molecule type" value="Genomic_DNA"/>
</dbReference>
<accession>A0A5J4PK99</accession>
<dbReference type="AlphaFoldDB" id="A0A5J4PK99"/>
<feature type="non-terminal residue" evidence="1">
    <location>
        <position position="117"/>
    </location>
</feature>
<name>A0A5J4PK99_9EUKA</name>
<organism evidence="1 2">
    <name type="scientific">Streblomastix strix</name>
    <dbReference type="NCBI Taxonomy" id="222440"/>
    <lineage>
        <taxon>Eukaryota</taxon>
        <taxon>Metamonada</taxon>
        <taxon>Preaxostyla</taxon>
        <taxon>Oxymonadida</taxon>
        <taxon>Streblomastigidae</taxon>
        <taxon>Streblomastix</taxon>
    </lineage>
</organism>
<gene>
    <name evidence="1" type="ORF">EZS28_056391</name>
</gene>
<protein>
    <submittedName>
        <fullName evidence="1">Uncharacterized protein</fullName>
    </submittedName>
</protein>
<reference evidence="1 2" key="1">
    <citation type="submission" date="2019-03" db="EMBL/GenBank/DDBJ databases">
        <title>Single cell metagenomics reveals metabolic interactions within the superorganism composed of flagellate Streblomastix strix and complex community of Bacteroidetes bacteria on its surface.</title>
        <authorList>
            <person name="Treitli S.C."/>
            <person name="Kolisko M."/>
            <person name="Husnik F."/>
            <person name="Keeling P."/>
            <person name="Hampl V."/>
        </authorList>
    </citation>
    <scope>NUCLEOTIDE SEQUENCE [LARGE SCALE GENOMIC DNA]</scope>
    <source>
        <strain evidence="1">ST1C</strain>
    </source>
</reference>